<name>A0A482IS26_9BURK</name>
<dbReference type="AlphaFoldDB" id="A0A482IS26"/>
<keyword evidence="1" id="KW-0812">Transmembrane</keyword>
<keyword evidence="1" id="KW-0472">Membrane</keyword>
<dbReference type="PANTHER" id="PTHR34290:SF2">
    <property type="entry name" value="OS04G0668800 PROTEIN"/>
    <property type="match status" value="1"/>
</dbReference>
<feature type="transmembrane region" description="Helical" evidence="1">
    <location>
        <begin position="210"/>
        <end position="230"/>
    </location>
</feature>
<evidence type="ECO:0000313" key="2">
    <source>
        <dbReference type="EMBL" id="QBP11875.1"/>
    </source>
</evidence>
<dbReference type="InterPro" id="IPR007263">
    <property type="entry name" value="DCC1-like"/>
</dbReference>
<protein>
    <submittedName>
        <fullName evidence="2">DUF393 domain-containing protein</fullName>
    </submittedName>
</protein>
<dbReference type="PANTHER" id="PTHR34290">
    <property type="entry name" value="SI:CH73-390P7.2"/>
    <property type="match status" value="1"/>
</dbReference>
<reference evidence="2 3" key="1">
    <citation type="submission" date="2019-03" db="EMBL/GenBank/DDBJ databases">
        <title>Comparative insights into the high quality Complete genome sequence of highly metal resistant Cupriavidus metallidurans strain BS1 isolated from a gold-copper mine.</title>
        <authorList>
            <person name="Mazhar H.S."/>
            <person name="Rensing C."/>
        </authorList>
    </citation>
    <scope>NUCLEOTIDE SEQUENCE [LARGE SCALE GENOMIC DNA]</scope>
    <source>
        <strain evidence="2 3">BS1</strain>
    </source>
</reference>
<dbReference type="GO" id="GO:0015035">
    <property type="term" value="F:protein-disulfide reductase activity"/>
    <property type="evidence" value="ECO:0007669"/>
    <property type="project" value="InterPro"/>
</dbReference>
<feature type="transmembrane region" description="Helical" evidence="1">
    <location>
        <begin position="242"/>
        <end position="260"/>
    </location>
</feature>
<dbReference type="Proteomes" id="UP000253772">
    <property type="component" value="Chromosome c2"/>
</dbReference>
<evidence type="ECO:0000313" key="3">
    <source>
        <dbReference type="Proteomes" id="UP000253772"/>
    </source>
</evidence>
<dbReference type="OrthoDB" id="5294764at2"/>
<accession>A0A482IS26</accession>
<dbReference type="RefSeq" id="WP_024568979.1">
    <property type="nucleotide sequence ID" value="NZ_CP037901.1"/>
</dbReference>
<feature type="transmembrane region" description="Helical" evidence="1">
    <location>
        <begin position="161"/>
        <end position="180"/>
    </location>
</feature>
<feature type="transmembrane region" description="Helical" evidence="1">
    <location>
        <begin position="266"/>
        <end position="288"/>
    </location>
</feature>
<proteinExistence type="predicted"/>
<feature type="transmembrane region" description="Helical" evidence="1">
    <location>
        <begin position="66"/>
        <end position="87"/>
    </location>
</feature>
<evidence type="ECO:0000256" key="1">
    <source>
        <dbReference type="SAM" id="Phobius"/>
    </source>
</evidence>
<dbReference type="EMBL" id="CP037901">
    <property type="protein sequence ID" value="QBP11875.1"/>
    <property type="molecule type" value="Genomic_DNA"/>
</dbReference>
<keyword evidence="1" id="KW-1133">Transmembrane helix</keyword>
<gene>
    <name evidence="2" type="ORF">DDF84_018895</name>
</gene>
<dbReference type="InterPro" id="IPR044691">
    <property type="entry name" value="DCC1_Trx"/>
</dbReference>
<organism evidence="2 3">
    <name type="scientific">Cupriavidus metallidurans</name>
    <dbReference type="NCBI Taxonomy" id="119219"/>
    <lineage>
        <taxon>Bacteria</taxon>
        <taxon>Pseudomonadati</taxon>
        <taxon>Pseudomonadota</taxon>
        <taxon>Betaproteobacteria</taxon>
        <taxon>Burkholderiales</taxon>
        <taxon>Burkholderiaceae</taxon>
        <taxon>Cupriavidus</taxon>
    </lineage>
</organism>
<sequence>MNALVLYFDGKCPFCTAEMRRLSEWDTQHRLAFVDIAQEGFDCAPLNVDLAALNRELHGRTSDGRLLVGIDCMIAAYTLAGHGWLVLPLRVPGLRRVLASLYRAFAGNRYTLSRWLGYGTATACDGDTCGTDNPFIHDKGPTDAAEDRPSRRDTRQLAVRWMYAAAIAHLLVGAAMPWAADATLFDTYHRIVEQSFWSGAAPAQARAQQVWWIALFGATLQCSAIWMLALVHLGNRTRHRMAWGWLLVGLLVWAPQDLLISLQAHVWPHVVVDAVALLSMLPPLLYLWRKDAA</sequence>
<dbReference type="Pfam" id="PF04134">
    <property type="entry name" value="DCC1-like"/>
    <property type="match status" value="1"/>
</dbReference>